<comment type="caution">
    <text evidence="21">The sequence shown here is derived from an EMBL/GenBank/DDBJ whole genome shotgun (WGS) entry which is preliminary data.</text>
</comment>
<evidence type="ECO:0000256" key="18">
    <source>
        <dbReference type="SAM" id="Phobius"/>
    </source>
</evidence>
<evidence type="ECO:0000259" key="20">
    <source>
        <dbReference type="Pfam" id="PF13614"/>
    </source>
</evidence>
<dbReference type="GO" id="GO:0004715">
    <property type="term" value="F:non-membrane spanning protein tyrosine kinase activity"/>
    <property type="evidence" value="ECO:0007669"/>
    <property type="project" value="UniProtKB-EC"/>
</dbReference>
<evidence type="ECO:0000256" key="4">
    <source>
        <dbReference type="ARBA" id="ARBA00011903"/>
    </source>
</evidence>
<dbReference type="Proteomes" id="UP000275232">
    <property type="component" value="Unassembled WGS sequence"/>
</dbReference>
<reference evidence="21 22" key="1">
    <citation type="submission" date="2018-11" db="EMBL/GenBank/DDBJ databases">
        <title>Erythrobacter spongiae sp. nov., isolated from a marine sponge.</title>
        <authorList>
            <person name="Zhuang L."/>
            <person name="Luo L."/>
        </authorList>
    </citation>
    <scope>NUCLEOTIDE SEQUENCE [LARGE SCALE GENOMIC DNA]</scope>
    <source>
        <strain evidence="21 22">HN-E23</strain>
    </source>
</reference>
<dbReference type="InterPro" id="IPR025669">
    <property type="entry name" value="AAA_dom"/>
</dbReference>
<dbReference type="InterPro" id="IPR027417">
    <property type="entry name" value="P-loop_NTPase"/>
</dbReference>
<name>A0A3N5CT94_9SPHN</name>
<dbReference type="InterPro" id="IPR005702">
    <property type="entry name" value="Wzc-like_C"/>
</dbReference>
<feature type="compositionally biased region" description="Polar residues" evidence="17">
    <location>
        <begin position="1"/>
        <end position="12"/>
    </location>
</feature>
<evidence type="ECO:0000313" key="22">
    <source>
        <dbReference type="Proteomes" id="UP000275232"/>
    </source>
</evidence>
<comment type="similarity">
    <text evidence="2">Belongs to the CpsD/CapB family.</text>
</comment>
<evidence type="ECO:0000256" key="12">
    <source>
        <dbReference type="ARBA" id="ARBA00022989"/>
    </source>
</evidence>
<comment type="subcellular location">
    <subcellularLocation>
        <location evidence="1">Cell inner membrane</location>
        <topology evidence="1">Multi-pass membrane protein</topology>
    </subcellularLocation>
</comment>
<keyword evidence="13 18" id="KW-0472">Membrane</keyword>
<sequence length="731" mass="79728">MNQSSSMSTPSGSAIERYMPGGDMHDSGSRVENLFDLATIRGILWRQKFIVAAIVALALLIGLTATLLMTPIYTAQSTVRVNPNSIPIVQGQDLVDPYMASNEIPDYITTLTYVIESRSLAKLVAERLELDTDPDFGGAAVEASRDARLATAAAVLRQGVSAEVEDTARVITISYRSPDPGMAQKVANAYADAFVVYDLTSAADQNVYARDFLEGQIAEVRQKLRDAELQANNYARANRLVGQPMTGEAGSAGSTGTGIAPTLTASNLSGLNERLMSARADRISAEQRWRAIADRPAAILPEVQQNSSVQSLNTRIAELRSRIANLRERYQDDYPELQEALVELRTAQSELNSTQQEIKAGIRNQYETAQMQEQALAQAVENAADSTLDEQDRRVQYNIYDRDAEGLRTQLASLVTRYNDLQSAANARTSDLSVLDYANRPGAPTEPNLLRNLLVSLVLGLGIAALIVILRELLDDRLRTTDEVARKTGLPVLGQTPNTKEGIEHELENPFSPLGEVYSSIRASLDAAMDQKLPLVLQFTSTQPGEGKTTSAIALGEKYASLGRKTLIVDFDLRRPSAVRSMGLKKPKLGLVDVLYGRARIEDALVASGFENLSVLGVVKPPENPVEILSSGLIDEFIAKVRRQWDVVILDSCPVIGIADAPLMSRHADGVLFVIEANRAQAGQTRHAIRRLRDVDANVAGAVLTKYKPLEAGEGYRYAYNYYAYEAADTA</sequence>
<protein>
    <recommendedName>
        <fullName evidence="4">non-specific protein-tyrosine kinase</fullName>
        <ecNumber evidence="4">2.7.10.2</ecNumber>
    </recommendedName>
</protein>
<evidence type="ECO:0000256" key="16">
    <source>
        <dbReference type="SAM" id="Coils"/>
    </source>
</evidence>
<keyword evidence="12 18" id="KW-1133">Transmembrane helix</keyword>
<keyword evidence="8 18" id="KW-0812">Transmembrane</keyword>
<dbReference type="Pfam" id="PF13614">
    <property type="entry name" value="AAA_31"/>
    <property type="match status" value="1"/>
</dbReference>
<evidence type="ECO:0000256" key="6">
    <source>
        <dbReference type="ARBA" id="ARBA00022519"/>
    </source>
</evidence>
<evidence type="ECO:0000256" key="9">
    <source>
        <dbReference type="ARBA" id="ARBA00022741"/>
    </source>
</evidence>
<dbReference type="GO" id="GO:0005524">
    <property type="term" value="F:ATP binding"/>
    <property type="evidence" value="ECO:0007669"/>
    <property type="project" value="UniProtKB-KW"/>
</dbReference>
<keyword evidence="22" id="KW-1185">Reference proteome</keyword>
<feature type="domain" description="Polysaccharide chain length determinant N-terminal" evidence="19">
    <location>
        <begin position="35"/>
        <end position="118"/>
    </location>
</feature>
<dbReference type="Gene3D" id="3.40.50.300">
    <property type="entry name" value="P-loop containing nucleotide triphosphate hydrolases"/>
    <property type="match status" value="1"/>
</dbReference>
<evidence type="ECO:0000256" key="13">
    <source>
        <dbReference type="ARBA" id="ARBA00023136"/>
    </source>
</evidence>
<feature type="transmembrane region" description="Helical" evidence="18">
    <location>
        <begin position="49"/>
        <end position="73"/>
    </location>
</feature>
<feature type="region of interest" description="Disordered" evidence="17">
    <location>
        <begin position="1"/>
        <end position="22"/>
    </location>
</feature>
<feature type="domain" description="AAA" evidence="20">
    <location>
        <begin position="543"/>
        <end position="684"/>
    </location>
</feature>
<gene>
    <name evidence="21" type="ORF">EG799_07735</name>
</gene>
<dbReference type="SUPFAM" id="SSF52540">
    <property type="entry name" value="P-loop containing nucleoside triphosphate hydrolases"/>
    <property type="match status" value="1"/>
</dbReference>
<dbReference type="EMBL" id="RPFZ01000001">
    <property type="protein sequence ID" value="RPF71516.1"/>
    <property type="molecule type" value="Genomic_DNA"/>
</dbReference>
<keyword evidence="9" id="KW-0547">Nucleotide-binding</keyword>
<evidence type="ECO:0000256" key="17">
    <source>
        <dbReference type="SAM" id="MobiDB-lite"/>
    </source>
</evidence>
<accession>A0A3N5CT94</accession>
<dbReference type="PANTHER" id="PTHR32309">
    <property type="entry name" value="TYROSINE-PROTEIN KINASE"/>
    <property type="match status" value="1"/>
</dbReference>
<dbReference type="NCBIfam" id="TIGR01007">
    <property type="entry name" value="eps_fam"/>
    <property type="match status" value="1"/>
</dbReference>
<evidence type="ECO:0000256" key="3">
    <source>
        <dbReference type="ARBA" id="ARBA00008883"/>
    </source>
</evidence>
<comment type="catalytic activity">
    <reaction evidence="15">
        <text>L-tyrosyl-[protein] + ATP = O-phospho-L-tyrosyl-[protein] + ADP + H(+)</text>
        <dbReference type="Rhea" id="RHEA:10596"/>
        <dbReference type="Rhea" id="RHEA-COMP:10136"/>
        <dbReference type="Rhea" id="RHEA-COMP:20101"/>
        <dbReference type="ChEBI" id="CHEBI:15378"/>
        <dbReference type="ChEBI" id="CHEBI:30616"/>
        <dbReference type="ChEBI" id="CHEBI:46858"/>
        <dbReference type="ChEBI" id="CHEBI:61978"/>
        <dbReference type="ChEBI" id="CHEBI:456216"/>
        <dbReference type="EC" id="2.7.10.2"/>
    </reaction>
</comment>
<organism evidence="21 22">
    <name type="scientific">Aurantiacibacter spongiae</name>
    <dbReference type="NCBI Taxonomy" id="2488860"/>
    <lineage>
        <taxon>Bacteria</taxon>
        <taxon>Pseudomonadati</taxon>
        <taxon>Pseudomonadota</taxon>
        <taxon>Alphaproteobacteria</taxon>
        <taxon>Sphingomonadales</taxon>
        <taxon>Erythrobacteraceae</taxon>
        <taxon>Aurantiacibacter</taxon>
    </lineage>
</organism>
<keyword evidence="14" id="KW-0829">Tyrosine-protein kinase</keyword>
<evidence type="ECO:0000256" key="1">
    <source>
        <dbReference type="ARBA" id="ARBA00004429"/>
    </source>
</evidence>
<dbReference type="InterPro" id="IPR050445">
    <property type="entry name" value="Bact_polysacc_biosynth/exp"/>
</dbReference>
<evidence type="ECO:0000256" key="14">
    <source>
        <dbReference type="ARBA" id="ARBA00023137"/>
    </source>
</evidence>
<keyword evidence="16" id="KW-0175">Coiled coil</keyword>
<evidence type="ECO:0000256" key="5">
    <source>
        <dbReference type="ARBA" id="ARBA00022475"/>
    </source>
</evidence>
<evidence type="ECO:0000259" key="19">
    <source>
        <dbReference type="Pfam" id="PF02706"/>
    </source>
</evidence>
<dbReference type="PANTHER" id="PTHR32309:SF13">
    <property type="entry name" value="FERRIC ENTEROBACTIN TRANSPORT PROTEIN FEPE"/>
    <property type="match status" value="1"/>
</dbReference>
<keyword evidence="7 21" id="KW-0808">Transferase</keyword>
<evidence type="ECO:0000256" key="2">
    <source>
        <dbReference type="ARBA" id="ARBA00007316"/>
    </source>
</evidence>
<evidence type="ECO:0000256" key="8">
    <source>
        <dbReference type="ARBA" id="ARBA00022692"/>
    </source>
</evidence>
<evidence type="ECO:0000256" key="7">
    <source>
        <dbReference type="ARBA" id="ARBA00022679"/>
    </source>
</evidence>
<evidence type="ECO:0000256" key="10">
    <source>
        <dbReference type="ARBA" id="ARBA00022777"/>
    </source>
</evidence>
<dbReference type="CDD" id="cd05387">
    <property type="entry name" value="BY-kinase"/>
    <property type="match status" value="1"/>
</dbReference>
<keyword evidence="5" id="KW-1003">Cell membrane</keyword>
<evidence type="ECO:0000256" key="11">
    <source>
        <dbReference type="ARBA" id="ARBA00022840"/>
    </source>
</evidence>
<dbReference type="InterPro" id="IPR003856">
    <property type="entry name" value="LPS_length_determ_N"/>
</dbReference>
<evidence type="ECO:0000313" key="21">
    <source>
        <dbReference type="EMBL" id="RPF71516.1"/>
    </source>
</evidence>
<dbReference type="Pfam" id="PF02706">
    <property type="entry name" value="Wzz"/>
    <property type="match status" value="1"/>
</dbReference>
<keyword evidence="11" id="KW-0067">ATP-binding</keyword>
<comment type="similarity">
    <text evidence="3">Belongs to the etk/wzc family.</text>
</comment>
<evidence type="ECO:0000256" key="15">
    <source>
        <dbReference type="ARBA" id="ARBA00051245"/>
    </source>
</evidence>
<keyword evidence="10 21" id="KW-0418">Kinase</keyword>
<dbReference type="GO" id="GO:0005886">
    <property type="term" value="C:plasma membrane"/>
    <property type="evidence" value="ECO:0007669"/>
    <property type="project" value="UniProtKB-SubCell"/>
</dbReference>
<proteinExistence type="inferred from homology"/>
<dbReference type="EC" id="2.7.10.2" evidence="4"/>
<feature type="coiled-coil region" evidence="16">
    <location>
        <begin position="268"/>
        <end position="364"/>
    </location>
</feature>
<keyword evidence="6" id="KW-0997">Cell inner membrane</keyword>
<feature type="coiled-coil region" evidence="16">
    <location>
        <begin position="210"/>
        <end position="237"/>
    </location>
</feature>
<dbReference type="AlphaFoldDB" id="A0A3N5CT94"/>